<feature type="domain" description="DUF7088" evidence="9">
    <location>
        <begin position="283"/>
        <end position="386"/>
    </location>
</feature>
<keyword evidence="2" id="KW-1003">Cell membrane</keyword>
<keyword evidence="5 7" id="KW-0472">Membrane</keyword>
<evidence type="ECO:0000259" key="9">
    <source>
        <dbReference type="Pfam" id="PF23357"/>
    </source>
</evidence>
<dbReference type="Proteomes" id="UP000886100">
    <property type="component" value="Unassembled WGS sequence"/>
</dbReference>
<feature type="transmembrane region" description="Helical" evidence="7">
    <location>
        <begin position="96"/>
        <end position="116"/>
    </location>
</feature>
<dbReference type="InterPro" id="IPR019196">
    <property type="entry name" value="ABC_transp_unknown"/>
</dbReference>
<feature type="transmembrane region" description="Helical" evidence="7">
    <location>
        <begin position="217"/>
        <end position="235"/>
    </location>
</feature>
<gene>
    <name evidence="10" type="ORF">ENJ98_02050</name>
</gene>
<dbReference type="Pfam" id="PF12679">
    <property type="entry name" value="ABC2_membrane_2"/>
    <property type="match status" value="1"/>
</dbReference>
<comment type="caution">
    <text evidence="10">The sequence shown here is derived from an EMBL/GenBank/DDBJ whole genome shotgun (WGS) entry which is preliminary data.</text>
</comment>
<feature type="transmembrane region" description="Helical" evidence="7">
    <location>
        <begin position="929"/>
        <end position="946"/>
    </location>
</feature>
<evidence type="ECO:0000313" key="10">
    <source>
        <dbReference type="EMBL" id="HHH12995.1"/>
    </source>
</evidence>
<dbReference type="InterPro" id="IPR055396">
    <property type="entry name" value="DUF7088"/>
</dbReference>
<evidence type="ECO:0000256" key="6">
    <source>
        <dbReference type="SAM" id="MobiDB-lite"/>
    </source>
</evidence>
<keyword evidence="3 7" id="KW-0812">Transmembrane</keyword>
<dbReference type="PANTHER" id="PTHR30294:SF29">
    <property type="entry name" value="MULTIDRUG ABC TRANSPORTER PERMEASE YBHS-RELATED"/>
    <property type="match status" value="1"/>
</dbReference>
<feature type="compositionally biased region" description="Basic and acidic residues" evidence="6">
    <location>
        <begin position="821"/>
        <end position="846"/>
    </location>
</feature>
<evidence type="ECO:0000256" key="5">
    <source>
        <dbReference type="ARBA" id="ARBA00023136"/>
    </source>
</evidence>
<evidence type="ECO:0000256" key="2">
    <source>
        <dbReference type="ARBA" id="ARBA00022475"/>
    </source>
</evidence>
<dbReference type="PANTHER" id="PTHR30294">
    <property type="entry name" value="MEMBRANE COMPONENT OF ABC TRANSPORTER YHHJ-RELATED"/>
    <property type="match status" value="1"/>
</dbReference>
<evidence type="ECO:0000259" key="8">
    <source>
        <dbReference type="Pfam" id="PF09822"/>
    </source>
</evidence>
<feature type="domain" description="ABC-type uncharacterised transport system" evidence="8">
    <location>
        <begin position="591"/>
        <end position="869"/>
    </location>
</feature>
<organism evidence="10">
    <name type="scientific">Thiolapillus brandeum</name>
    <dbReference type="NCBI Taxonomy" id="1076588"/>
    <lineage>
        <taxon>Bacteria</taxon>
        <taxon>Pseudomonadati</taxon>
        <taxon>Pseudomonadota</taxon>
        <taxon>Gammaproteobacteria</taxon>
        <taxon>Chromatiales</taxon>
        <taxon>Sedimenticolaceae</taxon>
        <taxon>Thiolapillus</taxon>
    </lineage>
</organism>
<evidence type="ECO:0000256" key="7">
    <source>
        <dbReference type="SAM" id="Phobius"/>
    </source>
</evidence>
<feature type="transmembrane region" description="Helical" evidence="7">
    <location>
        <begin position="57"/>
        <end position="75"/>
    </location>
</feature>
<feature type="domain" description="DUF7088" evidence="9">
    <location>
        <begin position="441"/>
        <end position="508"/>
    </location>
</feature>
<protein>
    <submittedName>
        <fullName evidence="10">ABC transporter permease</fullName>
    </submittedName>
</protein>
<dbReference type="Pfam" id="PF23357">
    <property type="entry name" value="DUF7088"/>
    <property type="match status" value="2"/>
</dbReference>
<sequence length="964" mass="106647">MWREIRQVARRELGAFFGSPVAYLFLGAFLVVTLFVFFWVETFFARNIADVRPLFRWMPLLLLFLVAALTMRAWAEERRAGTLELLLTAPVSPWSLILGKFLAGWLLVALALLLTLPLPLSVAFMGPLDWGPVAGGYLAALFLAAAYLAIGLWASSRAESQIVALILTVAVAGAFYLAGSPVLTSLVSYRAGEWLRDLGLGSRFDDIVRGVLDLRDLYYYLSISGLFLLLNRLELARTSWAGNPSRPAHRAAVAVTVLAAANLLAANLWLGQLGGLRLDLTEGRLYTLSEATRGYLARLGEPLLIRGYFSAATHPLLAPLVPQLRDLLEEYAVAGRGRVRVEFVDPHEDPRLEEEAGSRFGIRPVPFRTASKYQASVVNSYFHVLVSYGDQYQVLDYEDLVDVKVGSETDLEVALRNPEYEITAAVRKVLNQYQGGGNPFHNLARPVTFTGYLSGALPGAMQEARGALEKALEKLKKESEGRFRVEFRDPDKDEALAGRLEREEGFRPMILDLLDPRPFWFYLVLDDGRQKLPVPLPETLDEAGFRQALLAGVKRFSPGFLKTLAVHAPGGAATSPFGFGAAGRQYRVLKQQLADSVRWVETDLEEGRVPAEADMLMVLAPESLDEKQLFAIDQFLMRGGSVLLATSPFDVTLDPALDASRLDSGLGEWLAGHGLKLGGEMVLDPRAGALPIPVERHLGGGFVVREIQLVDYPYILDVRDEGLNDDSPVTAGLDQLYVPFASPIEVDEAKNRDRRVTWLLRSSPGSWASSSLDIVPDFRRFGALGFAAGEKVGPRTLAVMLEGRFDSAFKGKESPLLTGKEAGKKEEEKKREEAEQEQEPKRAEGVIERSPDGARLILVASNLLFTDQAEALLAGALGTAYRKPARFAQNLVDWSLEDQGLLALRGRDRSRFARTLEPIDAAGQRLRESLDYALVLAGLAVVWVVHRRRRRRLEARYRQILEEV</sequence>
<feature type="transmembrane region" description="Helical" evidence="7">
    <location>
        <begin position="247"/>
        <end position="270"/>
    </location>
</feature>
<dbReference type="AlphaFoldDB" id="A0A7C5IYM2"/>
<name>A0A7C5IYM2_9GAMM</name>
<feature type="transmembrane region" description="Helical" evidence="7">
    <location>
        <begin position="21"/>
        <end position="45"/>
    </location>
</feature>
<evidence type="ECO:0000256" key="4">
    <source>
        <dbReference type="ARBA" id="ARBA00022989"/>
    </source>
</evidence>
<dbReference type="InterPro" id="IPR051449">
    <property type="entry name" value="ABC-2_transporter_component"/>
</dbReference>
<reference evidence="10" key="1">
    <citation type="journal article" date="2020" name="mSystems">
        <title>Genome- and Community-Level Interaction Insights into Carbon Utilization and Element Cycling Functions of Hydrothermarchaeota in Hydrothermal Sediment.</title>
        <authorList>
            <person name="Zhou Z."/>
            <person name="Liu Y."/>
            <person name="Xu W."/>
            <person name="Pan J."/>
            <person name="Luo Z.H."/>
            <person name="Li M."/>
        </authorList>
    </citation>
    <scope>NUCLEOTIDE SEQUENCE [LARGE SCALE GENOMIC DNA]</scope>
    <source>
        <strain evidence="10">HyVt-535</strain>
    </source>
</reference>
<evidence type="ECO:0000256" key="1">
    <source>
        <dbReference type="ARBA" id="ARBA00004651"/>
    </source>
</evidence>
<dbReference type="Pfam" id="PF09822">
    <property type="entry name" value="ABC_transp_aux"/>
    <property type="match status" value="1"/>
</dbReference>
<accession>A0A7C5IYM2</accession>
<feature type="region of interest" description="Disordered" evidence="6">
    <location>
        <begin position="814"/>
        <end position="846"/>
    </location>
</feature>
<feature type="transmembrane region" description="Helical" evidence="7">
    <location>
        <begin position="162"/>
        <end position="179"/>
    </location>
</feature>
<dbReference type="GO" id="GO:0005886">
    <property type="term" value="C:plasma membrane"/>
    <property type="evidence" value="ECO:0007669"/>
    <property type="project" value="UniProtKB-SubCell"/>
</dbReference>
<evidence type="ECO:0000256" key="3">
    <source>
        <dbReference type="ARBA" id="ARBA00022692"/>
    </source>
</evidence>
<dbReference type="EMBL" id="DROM01000129">
    <property type="protein sequence ID" value="HHH12995.1"/>
    <property type="molecule type" value="Genomic_DNA"/>
</dbReference>
<comment type="subcellular location">
    <subcellularLocation>
        <location evidence="1">Cell membrane</location>
        <topology evidence="1">Multi-pass membrane protein</topology>
    </subcellularLocation>
</comment>
<dbReference type="GO" id="GO:0140359">
    <property type="term" value="F:ABC-type transporter activity"/>
    <property type="evidence" value="ECO:0007669"/>
    <property type="project" value="InterPro"/>
</dbReference>
<keyword evidence="4 7" id="KW-1133">Transmembrane helix</keyword>
<proteinExistence type="predicted"/>
<feature type="transmembrane region" description="Helical" evidence="7">
    <location>
        <begin position="136"/>
        <end position="155"/>
    </location>
</feature>